<dbReference type="AlphaFoldDB" id="A0A0D0DYC2"/>
<keyword evidence="2" id="KW-1185">Reference proteome</keyword>
<gene>
    <name evidence="1" type="ORF">PAXRUDRAFT_141184</name>
</gene>
<name>A0A0D0DYC2_9AGAM</name>
<sequence length="191" mass="21503">DSLGWPWPMQDNDLIQQWLQQHNFTTFSKGLLLLCGLQDDVYSCAIIMVNSICHHLFDEPLFSDNHKELLQVHELLYLLHSHLNAKHSDPFASPSTDDADLSDNNDHLHFSLSSWLLSPLFAQSSISPQSPHTVIVVLPQPHSLVWEILSTNLNPNSLLPSAPKTGLLRYFNSILWDEYLAGVQRGSGMPG</sequence>
<dbReference type="InParanoid" id="A0A0D0DYC2"/>
<protein>
    <submittedName>
        <fullName evidence="1">Uncharacterized protein</fullName>
    </submittedName>
</protein>
<dbReference type="OrthoDB" id="2684522at2759"/>
<reference evidence="2" key="2">
    <citation type="submission" date="2015-01" db="EMBL/GenBank/DDBJ databases">
        <title>Evolutionary Origins and Diversification of the Mycorrhizal Mutualists.</title>
        <authorList>
            <consortium name="DOE Joint Genome Institute"/>
            <consortium name="Mycorrhizal Genomics Consortium"/>
            <person name="Kohler A."/>
            <person name="Kuo A."/>
            <person name="Nagy L.G."/>
            <person name="Floudas D."/>
            <person name="Copeland A."/>
            <person name="Barry K.W."/>
            <person name="Cichocki N."/>
            <person name="Veneault-Fourrey C."/>
            <person name="LaButti K."/>
            <person name="Lindquist E.A."/>
            <person name="Lipzen A."/>
            <person name="Lundell T."/>
            <person name="Morin E."/>
            <person name="Murat C."/>
            <person name="Riley R."/>
            <person name="Ohm R."/>
            <person name="Sun H."/>
            <person name="Tunlid A."/>
            <person name="Henrissat B."/>
            <person name="Grigoriev I.V."/>
            <person name="Hibbett D.S."/>
            <person name="Martin F."/>
        </authorList>
    </citation>
    <scope>NUCLEOTIDE SEQUENCE [LARGE SCALE GENOMIC DNA]</scope>
    <source>
        <strain evidence="2">Ve08.2h10</strain>
    </source>
</reference>
<dbReference type="EMBL" id="KN825056">
    <property type="protein sequence ID" value="KIK95216.1"/>
    <property type="molecule type" value="Genomic_DNA"/>
</dbReference>
<evidence type="ECO:0000313" key="1">
    <source>
        <dbReference type="EMBL" id="KIK95216.1"/>
    </source>
</evidence>
<feature type="non-terminal residue" evidence="1">
    <location>
        <position position="1"/>
    </location>
</feature>
<dbReference type="HOGENOM" id="CLU_1424683_0_0_1"/>
<evidence type="ECO:0000313" key="2">
    <source>
        <dbReference type="Proteomes" id="UP000054538"/>
    </source>
</evidence>
<organism evidence="1 2">
    <name type="scientific">Paxillus rubicundulus Ve08.2h10</name>
    <dbReference type="NCBI Taxonomy" id="930991"/>
    <lineage>
        <taxon>Eukaryota</taxon>
        <taxon>Fungi</taxon>
        <taxon>Dikarya</taxon>
        <taxon>Basidiomycota</taxon>
        <taxon>Agaricomycotina</taxon>
        <taxon>Agaricomycetes</taxon>
        <taxon>Agaricomycetidae</taxon>
        <taxon>Boletales</taxon>
        <taxon>Paxilineae</taxon>
        <taxon>Paxillaceae</taxon>
        <taxon>Paxillus</taxon>
    </lineage>
</organism>
<dbReference type="Proteomes" id="UP000054538">
    <property type="component" value="Unassembled WGS sequence"/>
</dbReference>
<proteinExistence type="predicted"/>
<accession>A0A0D0DYC2</accession>
<reference evidence="1 2" key="1">
    <citation type="submission" date="2014-04" db="EMBL/GenBank/DDBJ databases">
        <authorList>
            <consortium name="DOE Joint Genome Institute"/>
            <person name="Kuo A."/>
            <person name="Kohler A."/>
            <person name="Jargeat P."/>
            <person name="Nagy L.G."/>
            <person name="Floudas D."/>
            <person name="Copeland A."/>
            <person name="Barry K.W."/>
            <person name="Cichocki N."/>
            <person name="Veneault-Fourrey C."/>
            <person name="LaButti K."/>
            <person name="Lindquist E.A."/>
            <person name="Lipzen A."/>
            <person name="Lundell T."/>
            <person name="Morin E."/>
            <person name="Murat C."/>
            <person name="Sun H."/>
            <person name="Tunlid A."/>
            <person name="Henrissat B."/>
            <person name="Grigoriev I.V."/>
            <person name="Hibbett D.S."/>
            <person name="Martin F."/>
            <person name="Nordberg H.P."/>
            <person name="Cantor M.N."/>
            <person name="Hua S.X."/>
        </authorList>
    </citation>
    <scope>NUCLEOTIDE SEQUENCE [LARGE SCALE GENOMIC DNA]</scope>
    <source>
        <strain evidence="1 2">Ve08.2h10</strain>
    </source>
</reference>